<reference evidence="11" key="1">
    <citation type="journal article" date="2009" name="PLoS ONE">
        <title>Genome degradation in Brucella ovis corresponds with narrowing of its host range and tissue tropism.</title>
        <authorList>
            <person name="Tsolis R.M."/>
            <person name="Seshadri R."/>
            <person name="Santos R.L."/>
            <person name="Sangari F.J."/>
            <person name="Lobo J.M."/>
            <person name="de Jong M.F."/>
            <person name="Ren Q."/>
            <person name="Myers G."/>
            <person name="Brinkac L.M."/>
            <person name="Nelson W.C."/>
            <person name="Deboy R.T."/>
            <person name="Angiuoli S."/>
            <person name="Khouri H."/>
            <person name="Dimitrov G."/>
            <person name="Robinson J.R."/>
            <person name="Mulligan S."/>
            <person name="Walker R.L."/>
            <person name="Elzer P.E."/>
            <person name="Hassan K.A."/>
            <person name="Paulsen I.T."/>
        </authorList>
    </citation>
    <scope>NUCLEOTIDE SEQUENCE [LARGE SCALE GENOMIC DNA]</scope>
    <source>
        <strain evidence="11">ATCC 25840 / 63/290 / NCTC 10512</strain>
    </source>
</reference>
<comment type="pathway">
    <text evidence="1 7">Cofactor biosynthesis; adenosylcobalamin biosynthesis.</text>
</comment>
<protein>
    <recommendedName>
        <fullName evidence="3 7">Cobyric acid synthase</fullName>
    </recommendedName>
</protein>
<feature type="domain" description="CobB/CobQ-like glutamine amidotransferase" evidence="9">
    <location>
        <begin position="277"/>
        <end position="460"/>
    </location>
</feature>
<keyword evidence="4 7" id="KW-0169">Cobalamin biosynthesis</keyword>
<accession>A0A0H3AQG0</accession>
<dbReference type="GO" id="GO:0009236">
    <property type="term" value="P:cobalamin biosynthetic process"/>
    <property type="evidence" value="ECO:0007669"/>
    <property type="project" value="UniProtKB-UniRule"/>
</dbReference>
<keyword evidence="11" id="KW-1185">Reference proteome</keyword>
<dbReference type="InterPro" id="IPR004459">
    <property type="entry name" value="CobQ_synth"/>
</dbReference>
<dbReference type="InterPro" id="IPR002586">
    <property type="entry name" value="CobQ/CobB/MinD/ParA_Nub-bd_dom"/>
</dbReference>
<evidence type="ECO:0000313" key="11">
    <source>
        <dbReference type="Proteomes" id="UP000006383"/>
    </source>
</evidence>
<dbReference type="SUPFAM" id="SSF52317">
    <property type="entry name" value="Class I glutamine amidotransferase-like"/>
    <property type="match status" value="1"/>
</dbReference>
<dbReference type="HOGENOM" id="CLU_019250_2_2_5"/>
<dbReference type="Gene3D" id="3.40.50.880">
    <property type="match status" value="1"/>
</dbReference>
<dbReference type="UniPathway" id="UPA00148"/>
<dbReference type="PROSITE" id="PS51274">
    <property type="entry name" value="GATASE_COBBQ"/>
    <property type="match status" value="1"/>
</dbReference>
<evidence type="ECO:0000256" key="3">
    <source>
        <dbReference type="ARBA" id="ARBA00019833"/>
    </source>
</evidence>
<evidence type="ECO:0000256" key="1">
    <source>
        <dbReference type="ARBA" id="ARBA00004953"/>
    </source>
</evidence>
<evidence type="ECO:0000256" key="2">
    <source>
        <dbReference type="ARBA" id="ARBA00006205"/>
    </source>
</evidence>
<dbReference type="SUPFAM" id="SSF52540">
    <property type="entry name" value="P-loop containing nucleoside triphosphate hydrolases"/>
    <property type="match status" value="1"/>
</dbReference>
<evidence type="ECO:0000259" key="9">
    <source>
        <dbReference type="Pfam" id="PF07685"/>
    </source>
</evidence>
<organism evidence="10 11">
    <name type="scientific">Brucella ovis (strain ATCC 25840 / 63/290 / NCTC 10512)</name>
    <dbReference type="NCBI Taxonomy" id="444178"/>
    <lineage>
        <taxon>Bacteria</taxon>
        <taxon>Pseudomonadati</taxon>
        <taxon>Pseudomonadota</taxon>
        <taxon>Alphaproteobacteria</taxon>
        <taxon>Hyphomicrobiales</taxon>
        <taxon>Brucellaceae</taxon>
        <taxon>Brucella/Ochrobactrum group</taxon>
        <taxon>Brucella</taxon>
    </lineage>
</organism>
<dbReference type="InterPro" id="IPR027417">
    <property type="entry name" value="P-loop_NTPase"/>
</dbReference>
<evidence type="ECO:0000256" key="5">
    <source>
        <dbReference type="ARBA" id="ARBA00022962"/>
    </source>
</evidence>
<dbReference type="InterPro" id="IPR033949">
    <property type="entry name" value="CobQ_GATase1"/>
</dbReference>
<feature type="domain" description="CobQ/CobB/MinD/ParA nucleotide binding" evidence="8">
    <location>
        <begin position="28"/>
        <end position="261"/>
    </location>
</feature>
<dbReference type="Pfam" id="PF01656">
    <property type="entry name" value="CbiA"/>
    <property type="match status" value="1"/>
</dbReference>
<evidence type="ECO:0000256" key="6">
    <source>
        <dbReference type="ARBA" id="ARBA00025166"/>
    </source>
</evidence>
<dbReference type="PANTHER" id="PTHR21343:SF1">
    <property type="entry name" value="COBYRIC ACID SYNTHASE"/>
    <property type="match status" value="1"/>
</dbReference>
<dbReference type="GO" id="GO:0016874">
    <property type="term" value="F:ligase activity"/>
    <property type="evidence" value="ECO:0007669"/>
    <property type="project" value="UniProtKB-KW"/>
</dbReference>
<keyword evidence="5 7" id="KW-0315">Glutamine amidotransferase</keyword>
<evidence type="ECO:0000256" key="4">
    <source>
        <dbReference type="ARBA" id="ARBA00022573"/>
    </source>
</evidence>
<dbReference type="CDD" id="cd01750">
    <property type="entry name" value="GATase1_CobQ"/>
    <property type="match status" value="1"/>
</dbReference>
<dbReference type="GO" id="GO:0015420">
    <property type="term" value="F:ABC-type vitamin B12 transporter activity"/>
    <property type="evidence" value="ECO:0007669"/>
    <property type="project" value="UniProtKB-UniRule"/>
</dbReference>
<dbReference type="Gene3D" id="3.40.50.300">
    <property type="entry name" value="P-loop containing nucleotide triphosphate hydrolases"/>
    <property type="match status" value="1"/>
</dbReference>
<dbReference type="InterPro" id="IPR029062">
    <property type="entry name" value="Class_I_gatase-like"/>
</dbReference>
<feature type="active site" evidence="7">
    <location>
        <position position="453"/>
    </location>
</feature>
<name>A0A0H3AQG0_BRUO2</name>
<dbReference type="NCBIfam" id="NF001989">
    <property type="entry name" value="PRK00784.1"/>
    <property type="match status" value="1"/>
</dbReference>
<sequence>MFCRIILRKTASHFCWKCSRQAPMARAIMFQGTGSDVGKSVLVAGLCRVARNRGLKVRPFKPQNMSNNAAVSDDGGEIGRAQWLQALACGVPSSVHMNPVLLKPQTDMGGQLIVQGQVRGEARGRYYQELKPQLMAAVMESFAKVGDGADLVLVEGAGSPAEINLRAGDIANMGFATHADVSVVLVGDIDRGGVIASLVGTHTILPQEDRAMVRGFLINKFRGDISLFDDGLAAITRFTGWRSFGVVPWLKAVSRLPAEDSVVLERAVRGDKKALIVAVPMLPRIANFDDLDPLKAEPAVEVVMVPPGSSLPADAGLVVLPGTKSTIADLLALRENGWDRELVAHVKRGGHVLGICGGFQMLGRRISDPAGIEGNVRDIEGLGLLDIETMMEPEKVVRNVEAVSLLHDEPLEGYEIHIGRTSGPDMARPFARIGDHDDGAVSPDGRIMGTYLHGVFSADRFRHHFLRALGVEGGQMNYRESVEEALDELAEGLEASLDIDGLFALA</sequence>
<comment type="similarity">
    <text evidence="2 7">Belongs to the CobB/CobQ family. CobQ subfamily.</text>
</comment>
<dbReference type="Proteomes" id="UP000006383">
    <property type="component" value="Chromosome I"/>
</dbReference>
<dbReference type="InterPro" id="IPR011698">
    <property type="entry name" value="GATase_3"/>
</dbReference>
<dbReference type="HAMAP" id="MF_00028">
    <property type="entry name" value="CobQ"/>
    <property type="match status" value="1"/>
</dbReference>
<dbReference type="AlphaFoldDB" id="A0A0H3AQG0"/>
<dbReference type="EMBL" id="CP000708">
    <property type="protein sequence ID" value="ABQ60490.1"/>
    <property type="molecule type" value="Genomic_DNA"/>
</dbReference>
<keyword evidence="10" id="KW-0436">Ligase</keyword>
<comment type="function">
    <text evidence="6 7">Catalyzes amidations at positions B, D, E, and G on adenosylcobyrinic A,C-diamide. NH(2) groups are provided by glutamine, and one molecule of ATP is hydrogenolyzed for each amidation.</text>
</comment>
<dbReference type="NCBIfam" id="TIGR00313">
    <property type="entry name" value="cobQ"/>
    <property type="match status" value="1"/>
</dbReference>
<feature type="active site" description="Nucleophile" evidence="7">
    <location>
        <position position="356"/>
    </location>
</feature>
<proteinExistence type="inferred from homology"/>
<evidence type="ECO:0000259" key="8">
    <source>
        <dbReference type="Pfam" id="PF01656"/>
    </source>
</evidence>
<dbReference type="CDD" id="cd05389">
    <property type="entry name" value="CobQ_N"/>
    <property type="match status" value="1"/>
</dbReference>
<dbReference type="KEGG" id="bov:BOV_1274"/>
<gene>
    <name evidence="7 10" type="primary">cobQ</name>
    <name evidence="10" type="ordered locus">BOV_1274</name>
</gene>
<dbReference type="InterPro" id="IPR047045">
    <property type="entry name" value="CobQ_N"/>
</dbReference>
<evidence type="ECO:0000256" key="7">
    <source>
        <dbReference type="HAMAP-Rule" id="MF_00028"/>
    </source>
</evidence>
<evidence type="ECO:0000313" key="10">
    <source>
        <dbReference type="EMBL" id="ABQ60490.1"/>
    </source>
</evidence>
<dbReference type="Pfam" id="PF07685">
    <property type="entry name" value="GATase_3"/>
    <property type="match status" value="1"/>
</dbReference>
<dbReference type="PANTHER" id="PTHR21343">
    <property type="entry name" value="DETHIOBIOTIN SYNTHETASE"/>
    <property type="match status" value="1"/>
</dbReference>